<comment type="caution">
    <text evidence="2">The sequence shown here is derived from an EMBL/GenBank/DDBJ whole genome shotgun (WGS) entry which is preliminary data.</text>
</comment>
<evidence type="ECO:0008006" key="4">
    <source>
        <dbReference type="Google" id="ProtNLM"/>
    </source>
</evidence>
<evidence type="ECO:0000313" key="2">
    <source>
        <dbReference type="EMBL" id="MBI5169491.1"/>
    </source>
</evidence>
<accession>A0A933SDR7</accession>
<feature type="chain" id="PRO_5038012275" description="T9SS type A sorting domain-containing protein" evidence="1">
    <location>
        <begin position="38"/>
        <end position="592"/>
    </location>
</feature>
<dbReference type="AlphaFoldDB" id="A0A933SDR7"/>
<dbReference type="Proteomes" id="UP000696931">
    <property type="component" value="Unassembled WGS sequence"/>
</dbReference>
<name>A0A933SDR7_UNCEI</name>
<dbReference type="EMBL" id="JACRIW010000055">
    <property type="protein sequence ID" value="MBI5169491.1"/>
    <property type="molecule type" value="Genomic_DNA"/>
</dbReference>
<feature type="signal peptide" evidence="1">
    <location>
        <begin position="1"/>
        <end position="37"/>
    </location>
</feature>
<gene>
    <name evidence="2" type="ORF">HZA61_08390</name>
</gene>
<reference evidence="2" key="1">
    <citation type="submission" date="2020-07" db="EMBL/GenBank/DDBJ databases">
        <title>Huge and variable diversity of episymbiotic CPR bacteria and DPANN archaea in groundwater ecosystems.</title>
        <authorList>
            <person name="He C.Y."/>
            <person name="Keren R."/>
            <person name="Whittaker M."/>
            <person name="Farag I.F."/>
            <person name="Doudna J."/>
            <person name="Cate J.H.D."/>
            <person name="Banfield J.F."/>
        </authorList>
    </citation>
    <scope>NUCLEOTIDE SEQUENCE</scope>
    <source>
        <strain evidence="2">NC_groundwater_1813_Pr3_B-0.1um_71_17</strain>
    </source>
</reference>
<evidence type="ECO:0000313" key="3">
    <source>
        <dbReference type="Proteomes" id="UP000696931"/>
    </source>
</evidence>
<sequence>MHTLVSALRTPRALRSRVFLAVALGSFALLAPAPASAGWPLHPDDGGLPLCTAADYQWYAQAIEDGSGGLFVVWRDDRGRTVSLPNNSDVYAQHVSAAGVPLWGANGVAVCTDLGTQDRPALCGDGAGGVYVAWSDGRTGNNDIWAQHLNAAGAPQWLVNGFRAARLDAANDYAPSLVSDGAGGFLTVWYSYDAATGTRLRAQRMNAAGFQLWGTTGVAIGGPAGNQTDPRVLADGAGGMVLSWVQGSTPRSIRAQRVSGAGAAQWGTMGVAVTDTTRAASRTHYLAPGLAGGARFLVHDTAIVPTPWYRDLDGTGASVRWAQVLPATAWSEIMTGACAGDSGATLVSTTNGGFESVQRIAADGTLDWGPHGQPVSPDTLGRTMYVTLARDGAGGAYLVGTAVDTTTHFYEVRAQHVRWDRSLAWEDEGRTFASAVTGDQQAPQAFATDHGVIALWQDYRTVATTGLDLYAQRMDSTGTPGVPVLDVQGAGGANVLALAAPWPNPARSGAAVTLRFTLPVAARVTLALHDVAGRRVRVLADGAFAAGDHRVRIEDGEALAPGLYFARLTTPQGAAPGTAPGTALTRRIVIVR</sequence>
<protein>
    <recommendedName>
        <fullName evidence="4">T9SS type A sorting domain-containing protein</fullName>
    </recommendedName>
</protein>
<dbReference type="Gene3D" id="2.60.40.4070">
    <property type="match status" value="1"/>
</dbReference>
<keyword evidence="1" id="KW-0732">Signal</keyword>
<evidence type="ECO:0000256" key="1">
    <source>
        <dbReference type="SAM" id="SignalP"/>
    </source>
</evidence>
<organism evidence="2 3">
    <name type="scientific">Eiseniibacteriota bacterium</name>
    <dbReference type="NCBI Taxonomy" id="2212470"/>
    <lineage>
        <taxon>Bacteria</taxon>
        <taxon>Candidatus Eiseniibacteriota</taxon>
    </lineage>
</organism>
<proteinExistence type="predicted"/>